<reference evidence="2 3" key="1">
    <citation type="submission" date="2017-06" db="EMBL/GenBank/DDBJ databases">
        <title>Draft genome sequence of Fusobacterium nucleatum subsp. polymorphum KCOM 1002 (=ChDC F175).</title>
        <authorList>
            <person name="Kook J.-K."/>
            <person name="Park S.-N."/>
            <person name="Lim Y.K."/>
            <person name="Roh H."/>
        </authorList>
    </citation>
    <scope>NUCLEOTIDE SEQUENCE [LARGE SCALE GENOMIC DNA]</scope>
    <source>
        <strain evidence="3">KCOM 1002 (ChDC F175)</strain>
    </source>
</reference>
<dbReference type="EMBL" id="NIRJ01000001">
    <property type="protein sequence ID" value="PHH97005.1"/>
    <property type="molecule type" value="Genomic_DNA"/>
</dbReference>
<evidence type="ECO:0000313" key="3">
    <source>
        <dbReference type="Proteomes" id="UP000225199"/>
    </source>
</evidence>
<name>A0A2C6AS16_FUSNP</name>
<comment type="caution">
    <text evidence="2">The sequence shown here is derived from an EMBL/GenBank/DDBJ whole genome shotgun (WGS) entry which is preliminary data.</text>
</comment>
<gene>
    <name evidence="2" type="ORF">CA840_06580</name>
</gene>
<evidence type="ECO:0000313" key="2">
    <source>
        <dbReference type="EMBL" id="PHH97005.1"/>
    </source>
</evidence>
<keyword evidence="1" id="KW-0732">Signal</keyword>
<dbReference type="AlphaFoldDB" id="A0A2C6AS16"/>
<protein>
    <recommendedName>
        <fullName evidence="4">Lipoprotein</fullName>
    </recommendedName>
</protein>
<evidence type="ECO:0008006" key="4">
    <source>
        <dbReference type="Google" id="ProtNLM"/>
    </source>
</evidence>
<proteinExistence type="predicted"/>
<feature type="chain" id="PRO_5012022077" description="Lipoprotein" evidence="1">
    <location>
        <begin position="22"/>
        <end position="244"/>
    </location>
</feature>
<accession>A0A2C6AS16</accession>
<sequence>MKKIFIFFMLLFLLVSCGSEKEETQKQKNIEYTFTPTDETSVKLQGKVPLDFVNGEMPSVDYLKKVATQIMEDNPKYENFFIYFTFPFVEYHEKASSDTSLYYLASKLKEDSDFDISPMYSNLEFTKLTFNENVIGHLGINKLSTIAPIVVGTPINDIISKLGTPTKMDDGEHKDNCMYYIVNDNRQMIGILYLYVKDNQVSDVSFYSPIIQYSKSELTDIKSYIMGSKKYESLKIKELTDIYN</sequence>
<dbReference type="PROSITE" id="PS51257">
    <property type="entry name" value="PROKAR_LIPOPROTEIN"/>
    <property type="match status" value="1"/>
</dbReference>
<dbReference type="RefSeq" id="WP_098978899.1">
    <property type="nucleotide sequence ID" value="NZ_NIRJ01000001.1"/>
</dbReference>
<feature type="signal peptide" evidence="1">
    <location>
        <begin position="1"/>
        <end position="21"/>
    </location>
</feature>
<evidence type="ECO:0000256" key="1">
    <source>
        <dbReference type="SAM" id="SignalP"/>
    </source>
</evidence>
<organism evidence="2 3">
    <name type="scientific">Fusobacterium nucleatum subsp. polymorphum</name>
    <name type="common">Fusobacterium polymorphum</name>
    <dbReference type="NCBI Taxonomy" id="76857"/>
    <lineage>
        <taxon>Bacteria</taxon>
        <taxon>Fusobacteriati</taxon>
        <taxon>Fusobacteriota</taxon>
        <taxon>Fusobacteriia</taxon>
        <taxon>Fusobacteriales</taxon>
        <taxon>Fusobacteriaceae</taxon>
        <taxon>Fusobacterium</taxon>
    </lineage>
</organism>
<dbReference type="Proteomes" id="UP000225199">
    <property type="component" value="Unassembled WGS sequence"/>
</dbReference>